<feature type="chain" id="PRO_5032600476" evidence="15">
    <location>
        <begin position="20"/>
        <end position="727"/>
    </location>
</feature>
<keyword evidence="19" id="KW-1185">Reference proteome</keyword>
<keyword evidence="8 11" id="KW-0472">Membrane</keyword>
<name>A0A853FCF1_9BURK</name>
<keyword evidence="6 15" id="KW-0732">Signal</keyword>
<evidence type="ECO:0000256" key="5">
    <source>
        <dbReference type="ARBA" id="ARBA00022692"/>
    </source>
</evidence>
<evidence type="ECO:0000256" key="15">
    <source>
        <dbReference type="SAM" id="SignalP"/>
    </source>
</evidence>
<feature type="region of interest" description="Disordered" evidence="14">
    <location>
        <begin position="272"/>
        <end position="293"/>
    </location>
</feature>
<dbReference type="Gene3D" id="2.40.170.20">
    <property type="entry name" value="TonB-dependent receptor, beta-barrel domain"/>
    <property type="match status" value="1"/>
</dbReference>
<gene>
    <name evidence="18" type="ORF">H0A68_04995</name>
</gene>
<evidence type="ECO:0000313" key="18">
    <source>
        <dbReference type="EMBL" id="NYT36221.1"/>
    </source>
</evidence>
<dbReference type="InterPro" id="IPR037066">
    <property type="entry name" value="Plug_dom_sf"/>
</dbReference>
<dbReference type="GO" id="GO:0009279">
    <property type="term" value="C:cell outer membrane"/>
    <property type="evidence" value="ECO:0007669"/>
    <property type="project" value="UniProtKB-SubCell"/>
</dbReference>
<dbReference type="GO" id="GO:0038023">
    <property type="term" value="F:signaling receptor activity"/>
    <property type="evidence" value="ECO:0007669"/>
    <property type="project" value="InterPro"/>
</dbReference>
<evidence type="ECO:0000256" key="8">
    <source>
        <dbReference type="ARBA" id="ARBA00023136"/>
    </source>
</evidence>
<dbReference type="InterPro" id="IPR010105">
    <property type="entry name" value="TonB_sidphr_rcpt"/>
</dbReference>
<dbReference type="Gene3D" id="2.170.130.10">
    <property type="entry name" value="TonB-dependent receptor, plug domain"/>
    <property type="match status" value="1"/>
</dbReference>
<organism evidence="18 19">
    <name type="scientific">Allopusillimonas soli</name>
    <dbReference type="NCBI Taxonomy" id="659016"/>
    <lineage>
        <taxon>Bacteria</taxon>
        <taxon>Pseudomonadati</taxon>
        <taxon>Pseudomonadota</taxon>
        <taxon>Betaproteobacteria</taxon>
        <taxon>Burkholderiales</taxon>
        <taxon>Alcaligenaceae</taxon>
        <taxon>Allopusillimonas</taxon>
    </lineage>
</organism>
<keyword evidence="3 11" id="KW-0813">Transport</keyword>
<evidence type="ECO:0000256" key="4">
    <source>
        <dbReference type="ARBA" id="ARBA00022452"/>
    </source>
</evidence>
<dbReference type="GO" id="GO:0015344">
    <property type="term" value="F:siderophore uptake transmembrane transporter activity"/>
    <property type="evidence" value="ECO:0007669"/>
    <property type="project" value="TreeGrafter"/>
</dbReference>
<dbReference type="Pfam" id="PF07715">
    <property type="entry name" value="Plug"/>
    <property type="match status" value="1"/>
</dbReference>
<feature type="domain" description="TonB-dependent receptor-like beta-barrel" evidence="16">
    <location>
        <begin position="260"/>
        <end position="693"/>
    </location>
</feature>
<dbReference type="OrthoDB" id="5346107at2"/>
<comment type="subcellular location">
    <subcellularLocation>
        <location evidence="1 11">Cell outer membrane</location>
        <topology evidence="1 11">Multi-pass membrane protein</topology>
    </subcellularLocation>
</comment>
<dbReference type="Pfam" id="PF00593">
    <property type="entry name" value="TonB_dep_Rec_b-barrel"/>
    <property type="match status" value="1"/>
</dbReference>
<dbReference type="PANTHER" id="PTHR32552:SF82">
    <property type="entry name" value="FCUA PROTEIN"/>
    <property type="match status" value="1"/>
</dbReference>
<evidence type="ECO:0000256" key="7">
    <source>
        <dbReference type="ARBA" id="ARBA00023077"/>
    </source>
</evidence>
<dbReference type="NCBIfam" id="TIGR01783">
    <property type="entry name" value="TonB-siderophor"/>
    <property type="match status" value="1"/>
</dbReference>
<sequence length="727" mass="77835">MRSAAWIAASLSLAAAAQAQTVSDSTSHDSVETLETVTVQASADASASGLSPVYAGGQVSQGSRVGILGNIDSMDSPFSSTQYTSQLIQDQQAGSVGDILQNDPAVRNARGYGNYQQVYMIRGFPLYSDDITYNGLYGLLPRQYLASEFIERLDVFRGASAFLNGAAPGNSGVGGSVNVVPKRAPNEPLSLATLGWESGNQGYASVDLARRFGPDDSTGIRINAARHAGGTAVEDEHRELNMLGLGLDWRGERVRLSADIGWQEHNLDRSQPSVTISPGLAIPDAPDSSNSLAPDFTYSNERDVFGTIRGEVDLTDKVTAWAAVGARSSKESSFLSSLTVLNSAGDMSVSSSTFGRKDLIKTGEIGLRAKFDTGGVGHTINASANYYNFESRNAYVFFSDAGTSNLYDPRYVAKPQVPWIAAGDLDNPYMQSSTTTASYAISDTLSLLNDRVLLTAGLRHQKIENKSYDAATGEYTPPRTSTSRTTPVAGVVFKATDEISLYANYIEGLTTIGPASGFPPPANLGETFEAVRTKQKEVGVKYDGGRFGGSLALFTTKQPLAYIDPTTNLYGPYGDQRNRGVELMMFGEPLRGLRLLGGVTWLDAEQMNTQAGVTDGNRVIGVPRTMANFGVEWDVPKVDGLTLTGRAVYTSSEYADAANTQKLPSWTRFDVGARYMTDVGGHLLTLRANVINVADKNYWASAGGFPGSGYLVLSTPRTFMLSATLEY</sequence>
<keyword evidence="7 12" id="KW-0798">TonB box</keyword>
<dbReference type="PROSITE" id="PS52016">
    <property type="entry name" value="TONB_DEPENDENT_REC_3"/>
    <property type="match status" value="1"/>
</dbReference>
<evidence type="ECO:0000256" key="11">
    <source>
        <dbReference type="PROSITE-ProRule" id="PRU01360"/>
    </source>
</evidence>
<dbReference type="SUPFAM" id="SSF56935">
    <property type="entry name" value="Porins"/>
    <property type="match status" value="1"/>
</dbReference>
<keyword evidence="10 11" id="KW-0998">Cell outer membrane</keyword>
<evidence type="ECO:0000256" key="12">
    <source>
        <dbReference type="PROSITE-ProRule" id="PRU10143"/>
    </source>
</evidence>
<protein>
    <submittedName>
        <fullName evidence="18">TonB-dependent siderophore receptor</fullName>
    </submittedName>
</protein>
<evidence type="ECO:0000256" key="6">
    <source>
        <dbReference type="ARBA" id="ARBA00022729"/>
    </source>
</evidence>
<evidence type="ECO:0000313" key="19">
    <source>
        <dbReference type="Proteomes" id="UP000580517"/>
    </source>
</evidence>
<dbReference type="Proteomes" id="UP000580517">
    <property type="component" value="Unassembled WGS sequence"/>
</dbReference>
<dbReference type="AlphaFoldDB" id="A0A853FCF1"/>
<evidence type="ECO:0000256" key="13">
    <source>
        <dbReference type="RuleBase" id="RU003357"/>
    </source>
</evidence>
<evidence type="ECO:0000256" key="14">
    <source>
        <dbReference type="SAM" id="MobiDB-lite"/>
    </source>
</evidence>
<keyword evidence="5 11" id="KW-0812">Transmembrane</keyword>
<dbReference type="PROSITE" id="PS00430">
    <property type="entry name" value="TONB_DEPENDENT_REC_1"/>
    <property type="match status" value="1"/>
</dbReference>
<dbReference type="CDD" id="cd01347">
    <property type="entry name" value="ligand_gated_channel"/>
    <property type="match status" value="1"/>
</dbReference>
<evidence type="ECO:0000259" key="17">
    <source>
        <dbReference type="Pfam" id="PF07715"/>
    </source>
</evidence>
<evidence type="ECO:0000256" key="9">
    <source>
        <dbReference type="ARBA" id="ARBA00023170"/>
    </source>
</evidence>
<feature type="domain" description="TonB-dependent receptor plug" evidence="17">
    <location>
        <begin position="73"/>
        <end position="167"/>
    </location>
</feature>
<keyword evidence="4 11" id="KW-1134">Transmembrane beta strand</keyword>
<dbReference type="GO" id="GO:0015891">
    <property type="term" value="P:siderophore transport"/>
    <property type="evidence" value="ECO:0007669"/>
    <property type="project" value="InterPro"/>
</dbReference>
<comment type="caution">
    <text evidence="18">The sequence shown here is derived from an EMBL/GenBank/DDBJ whole genome shotgun (WGS) entry which is preliminary data.</text>
</comment>
<dbReference type="EMBL" id="JACCEW010000001">
    <property type="protein sequence ID" value="NYT36221.1"/>
    <property type="molecule type" value="Genomic_DNA"/>
</dbReference>
<evidence type="ECO:0000256" key="2">
    <source>
        <dbReference type="ARBA" id="ARBA00009810"/>
    </source>
</evidence>
<dbReference type="InterPro" id="IPR039426">
    <property type="entry name" value="TonB-dep_rcpt-like"/>
</dbReference>
<dbReference type="InterPro" id="IPR036942">
    <property type="entry name" value="Beta-barrel_TonB_sf"/>
</dbReference>
<dbReference type="PANTHER" id="PTHR32552">
    <property type="entry name" value="FERRICHROME IRON RECEPTOR-RELATED"/>
    <property type="match status" value="1"/>
</dbReference>
<feature type="signal peptide" evidence="15">
    <location>
        <begin position="1"/>
        <end position="19"/>
    </location>
</feature>
<feature type="short sequence motif" description="TonB box" evidence="12">
    <location>
        <begin position="36"/>
        <end position="42"/>
    </location>
</feature>
<evidence type="ECO:0000256" key="3">
    <source>
        <dbReference type="ARBA" id="ARBA00022448"/>
    </source>
</evidence>
<reference evidence="18 19" key="1">
    <citation type="submission" date="2020-07" db="EMBL/GenBank/DDBJ databases">
        <title>Taxonomic revisions and descriptions of new bacterial species based on genomic comparisons in the high-G+C-content subgroup of the family Alcaligenaceae.</title>
        <authorList>
            <person name="Szabo A."/>
            <person name="Felfoldi T."/>
        </authorList>
    </citation>
    <scope>NUCLEOTIDE SEQUENCE [LARGE SCALE GENOMIC DNA]</scope>
    <source>
        <strain evidence="18 19">DSM 25264</strain>
    </source>
</reference>
<keyword evidence="9 18" id="KW-0675">Receptor</keyword>
<evidence type="ECO:0000256" key="1">
    <source>
        <dbReference type="ARBA" id="ARBA00004571"/>
    </source>
</evidence>
<evidence type="ECO:0000259" key="16">
    <source>
        <dbReference type="Pfam" id="PF00593"/>
    </source>
</evidence>
<dbReference type="InterPro" id="IPR000531">
    <property type="entry name" value="Beta-barrel_TonB"/>
</dbReference>
<evidence type="ECO:0000256" key="10">
    <source>
        <dbReference type="ARBA" id="ARBA00023237"/>
    </source>
</evidence>
<dbReference type="InterPro" id="IPR010916">
    <property type="entry name" value="TonB_box_CS"/>
</dbReference>
<proteinExistence type="inferred from homology"/>
<comment type="similarity">
    <text evidence="2 11 13">Belongs to the TonB-dependent receptor family.</text>
</comment>
<accession>A0A853FCF1</accession>
<dbReference type="InterPro" id="IPR012910">
    <property type="entry name" value="Plug_dom"/>
</dbReference>